<dbReference type="InterPro" id="IPR025340">
    <property type="entry name" value="DUF4246"/>
</dbReference>
<sequence>MDYSACAIKSDSLISAELAQSLKDTVRSLEEVPENERDWHPGSDKKVLDLVHPSLYPLAYGLTRSIGISDALEHCGTGTILPKPYPVEVCGQPGSYSELKLSSLSKKFQRLPCDVDISTDGTAGGHEPGPQWEMEFL</sequence>
<proteinExistence type="predicted"/>
<dbReference type="OrthoDB" id="415532at2759"/>
<dbReference type="InterPro" id="IPR049192">
    <property type="entry name" value="DUF4246_C"/>
</dbReference>
<dbReference type="Proteomes" id="UP000754883">
    <property type="component" value="Unassembled WGS sequence"/>
</dbReference>
<dbReference type="EMBL" id="CABFNO020001523">
    <property type="protein sequence ID" value="CAG9993437.1"/>
    <property type="molecule type" value="Genomic_DNA"/>
</dbReference>
<dbReference type="PANTHER" id="PTHR33119:SF1">
    <property type="entry name" value="FE2OG DIOXYGENASE DOMAIN-CONTAINING PROTEIN"/>
    <property type="match status" value="1"/>
</dbReference>
<organism evidence="2 3">
    <name type="scientific">Clonostachys byssicola</name>
    <dbReference type="NCBI Taxonomy" id="160290"/>
    <lineage>
        <taxon>Eukaryota</taxon>
        <taxon>Fungi</taxon>
        <taxon>Dikarya</taxon>
        <taxon>Ascomycota</taxon>
        <taxon>Pezizomycotina</taxon>
        <taxon>Sordariomycetes</taxon>
        <taxon>Hypocreomycetidae</taxon>
        <taxon>Hypocreales</taxon>
        <taxon>Bionectriaceae</taxon>
        <taxon>Clonostachys</taxon>
    </lineage>
</organism>
<reference evidence="2 3" key="2">
    <citation type="submission" date="2021-10" db="EMBL/GenBank/DDBJ databases">
        <authorList>
            <person name="Piombo E."/>
        </authorList>
    </citation>
    <scope>NUCLEOTIDE SEQUENCE [LARGE SCALE GENOMIC DNA]</scope>
</reference>
<dbReference type="PANTHER" id="PTHR33119">
    <property type="entry name" value="IFI3P"/>
    <property type="match status" value="1"/>
</dbReference>
<dbReference type="AlphaFoldDB" id="A0A9N9UKB0"/>
<comment type="caution">
    <text evidence="2">The sequence shown here is derived from an EMBL/GenBank/DDBJ whole genome shotgun (WGS) entry which is preliminary data.</text>
</comment>
<name>A0A9N9UKB0_9HYPO</name>
<gene>
    <name evidence="2" type="ORF">CBYS24578_00004242</name>
</gene>
<reference evidence="3" key="1">
    <citation type="submission" date="2019-06" db="EMBL/GenBank/DDBJ databases">
        <authorList>
            <person name="Broberg M."/>
        </authorList>
    </citation>
    <scope>NUCLEOTIDE SEQUENCE [LARGE SCALE GENOMIC DNA]</scope>
</reference>
<feature type="domain" description="DUF4246" evidence="1">
    <location>
        <begin position="1"/>
        <end position="122"/>
    </location>
</feature>
<accession>A0A9N9UKB0</accession>
<dbReference type="Pfam" id="PF14033">
    <property type="entry name" value="DUF4246"/>
    <property type="match status" value="1"/>
</dbReference>
<protein>
    <recommendedName>
        <fullName evidence="1">DUF4246 domain-containing protein</fullName>
    </recommendedName>
</protein>
<keyword evidence="3" id="KW-1185">Reference proteome</keyword>
<evidence type="ECO:0000259" key="1">
    <source>
        <dbReference type="Pfam" id="PF14033"/>
    </source>
</evidence>
<evidence type="ECO:0000313" key="2">
    <source>
        <dbReference type="EMBL" id="CAG9993437.1"/>
    </source>
</evidence>
<evidence type="ECO:0000313" key="3">
    <source>
        <dbReference type="Proteomes" id="UP000754883"/>
    </source>
</evidence>